<evidence type="ECO:0000313" key="1">
    <source>
        <dbReference type="EMBL" id="KAK7258970.1"/>
    </source>
</evidence>
<accession>A0AAN9I0A7</accession>
<reference evidence="1 2" key="1">
    <citation type="submission" date="2024-01" db="EMBL/GenBank/DDBJ databases">
        <title>The genomes of 5 underutilized Papilionoideae crops provide insights into root nodulation and disease resistanc.</title>
        <authorList>
            <person name="Yuan L."/>
        </authorList>
    </citation>
    <scope>NUCLEOTIDE SEQUENCE [LARGE SCALE GENOMIC DNA]</scope>
    <source>
        <strain evidence="1">ZHUSHIDOU_FW_LH</strain>
        <tissue evidence="1">Leaf</tissue>
    </source>
</reference>
<name>A0AAN9I0A7_CROPI</name>
<comment type="caution">
    <text evidence="1">The sequence shown here is derived from an EMBL/GenBank/DDBJ whole genome shotgun (WGS) entry which is preliminary data.</text>
</comment>
<gene>
    <name evidence="1" type="ORF">RIF29_24563</name>
</gene>
<dbReference type="Proteomes" id="UP001372338">
    <property type="component" value="Unassembled WGS sequence"/>
</dbReference>
<evidence type="ECO:0000313" key="2">
    <source>
        <dbReference type="Proteomes" id="UP001372338"/>
    </source>
</evidence>
<protein>
    <submittedName>
        <fullName evidence="1">Uncharacterized protein</fullName>
    </submittedName>
</protein>
<sequence>MGYCGSLEHNILDIKLLMVENPVVASRPDCPKNVACLSNNLSFIRAQYTLQPLHERLRMLLWYSYFQGRGKPDEPSFIKEKESMINSLLASILSHKGHKGLLVTCLVTSARLTGKDYYKLASGSRDGNGSGYSPVHKLLDEPVQVTAA</sequence>
<dbReference type="EMBL" id="JAYWIO010000005">
    <property type="protein sequence ID" value="KAK7258970.1"/>
    <property type="molecule type" value="Genomic_DNA"/>
</dbReference>
<keyword evidence="2" id="KW-1185">Reference proteome</keyword>
<organism evidence="1 2">
    <name type="scientific">Crotalaria pallida</name>
    <name type="common">Smooth rattlebox</name>
    <name type="synonym">Crotalaria striata</name>
    <dbReference type="NCBI Taxonomy" id="3830"/>
    <lineage>
        <taxon>Eukaryota</taxon>
        <taxon>Viridiplantae</taxon>
        <taxon>Streptophyta</taxon>
        <taxon>Embryophyta</taxon>
        <taxon>Tracheophyta</taxon>
        <taxon>Spermatophyta</taxon>
        <taxon>Magnoliopsida</taxon>
        <taxon>eudicotyledons</taxon>
        <taxon>Gunneridae</taxon>
        <taxon>Pentapetalae</taxon>
        <taxon>rosids</taxon>
        <taxon>fabids</taxon>
        <taxon>Fabales</taxon>
        <taxon>Fabaceae</taxon>
        <taxon>Papilionoideae</taxon>
        <taxon>50 kb inversion clade</taxon>
        <taxon>genistoids sensu lato</taxon>
        <taxon>core genistoids</taxon>
        <taxon>Crotalarieae</taxon>
        <taxon>Crotalaria</taxon>
    </lineage>
</organism>
<proteinExistence type="predicted"/>
<dbReference type="AlphaFoldDB" id="A0AAN9I0A7"/>